<comment type="subcellular location">
    <subcellularLocation>
        <location evidence="1">Membrane</location>
        <topology evidence="1">Multi-pass membrane protein</topology>
    </subcellularLocation>
</comment>
<dbReference type="GO" id="GO:0009725">
    <property type="term" value="P:response to hormone"/>
    <property type="evidence" value="ECO:0007669"/>
    <property type="project" value="UniProtKB-ARBA"/>
</dbReference>
<dbReference type="AlphaFoldDB" id="A0A804JKJ0"/>
<evidence type="ECO:0000313" key="7">
    <source>
        <dbReference type="EnsemblPlants" id="Ma06_p26050.1"/>
    </source>
</evidence>
<gene>
    <name evidence="6" type="ORF">GSMUA_172320.1</name>
</gene>
<dbReference type="PANTHER" id="PTHR20855:SF52">
    <property type="entry name" value="ADIPONECTIN RECEPTOR PROTEIN"/>
    <property type="match status" value="1"/>
</dbReference>
<dbReference type="Gramene" id="Ma06_t26050.1">
    <property type="protein sequence ID" value="Ma06_p26050.1"/>
    <property type="gene ID" value="Ma06_g26050"/>
</dbReference>
<organism evidence="7 8">
    <name type="scientific">Musa acuminata subsp. malaccensis</name>
    <name type="common">Wild banana</name>
    <name type="synonym">Musa malaccensis</name>
    <dbReference type="NCBI Taxonomy" id="214687"/>
    <lineage>
        <taxon>Eukaryota</taxon>
        <taxon>Viridiplantae</taxon>
        <taxon>Streptophyta</taxon>
        <taxon>Embryophyta</taxon>
        <taxon>Tracheophyta</taxon>
        <taxon>Spermatophyta</taxon>
        <taxon>Magnoliopsida</taxon>
        <taxon>Liliopsida</taxon>
        <taxon>Zingiberales</taxon>
        <taxon>Musaceae</taxon>
        <taxon>Musa</taxon>
    </lineage>
</organism>
<name>A0A804JKJ0_MUSAM</name>
<dbReference type="InParanoid" id="A0A804JKJ0"/>
<evidence type="ECO:0000256" key="2">
    <source>
        <dbReference type="ARBA" id="ARBA00007018"/>
    </source>
</evidence>
<evidence type="ECO:0000313" key="8">
    <source>
        <dbReference type="Proteomes" id="UP000012960"/>
    </source>
</evidence>
<dbReference type="GO" id="GO:0009744">
    <property type="term" value="P:response to sucrose"/>
    <property type="evidence" value="ECO:0007669"/>
    <property type="project" value="UniProtKB-ARBA"/>
</dbReference>
<keyword evidence="5" id="KW-0472">Membrane</keyword>
<accession>A0A804JKJ0</accession>
<keyword evidence="3" id="KW-0812">Transmembrane</keyword>
<dbReference type="GO" id="GO:0016020">
    <property type="term" value="C:membrane"/>
    <property type="evidence" value="ECO:0007669"/>
    <property type="project" value="UniProtKB-SubCell"/>
</dbReference>
<comment type="similarity">
    <text evidence="2">Belongs to the ADIPOR family.</text>
</comment>
<dbReference type="EnsemblPlants" id="Ma06_t26050.1">
    <property type="protein sequence ID" value="Ma06_p26050.1"/>
    <property type="gene ID" value="Ma06_g26050"/>
</dbReference>
<evidence type="ECO:0000256" key="1">
    <source>
        <dbReference type="ARBA" id="ARBA00004141"/>
    </source>
</evidence>
<reference evidence="6" key="1">
    <citation type="submission" date="2021-03" db="EMBL/GenBank/DDBJ databases">
        <authorList>
            <consortium name="Genoscope - CEA"/>
            <person name="William W."/>
        </authorList>
    </citation>
    <scope>NUCLEOTIDE SEQUENCE</scope>
    <source>
        <strain evidence="6">Doubled-haploid Pahang</strain>
    </source>
</reference>
<evidence type="ECO:0000256" key="4">
    <source>
        <dbReference type="ARBA" id="ARBA00022989"/>
    </source>
</evidence>
<keyword evidence="4" id="KW-1133">Transmembrane helix</keyword>
<proteinExistence type="inferred from homology"/>
<evidence type="ECO:0000313" key="6">
    <source>
        <dbReference type="EMBL" id="CAG1847437.1"/>
    </source>
</evidence>
<dbReference type="Proteomes" id="UP000012960">
    <property type="component" value="Unplaced"/>
</dbReference>
<dbReference type="PANTHER" id="PTHR20855">
    <property type="entry name" value="ADIPOR/PROGESTIN RECEPTOR-RELATED"/>
    <property type="match status" value="1"/>
</dbReference>
<protein>
    <submittedName>
        <fullName evidence="6">(wild Malaysian banana) hypothetical protein</fullName>
    </submittedName>
</protein>
<sequence>MIDINIIQTYHGFHGHVDAFAPKLSQTLHVLGCLPLFLCVVGARQTPFQTVAGRRRQILSTNCLLYNTWKSRLRYTVDFMICGEPAAGEYHSLPGYLKDNESVLICHRSEWPLKQILLSIFTIPIETINVSMHLIGFFLCLALAIYSTTKGPKVVDLRSLQHLPDLLKKTDLQRIQSELVACLPSLRHLSDLQRLKDVLKTSLASMDVLPSLFCWHLLQLLSNCLPLQI</sequence>
<dbReference type="EMBL" id="HG996471">
    <property type="protein sequence ID" value="CAG1847437.1"/>
    <property type="molecule type" value="Genomic_DNA"/>
</dbReference>
<keyword evidence="8" id="KW-1185">Reference proteome</keyword>
<dbReference type="InterPro" id="IPR004254">
    <property type="entry name" value="AdipoR/HlyIII-related"/>
</dbReference>
<evidence type="ECO:0000256" key="5">
    <source>
        <dbReference type="ARBA" id="ARBA00023136"/>
    </source>
</evidence>
<reference evidence="7" key="2">
    <citation type="submission" date="2021-05" db="UniProtKB">
        <authorList>
            <consortium name="EnsemblPlants"/>
        </authorList>
    </citation>
    <scope>IDENTIFICATION</scope>
    <source>
        <strain evidence="7">subsp. malaccensis</strain>
    </source>
</reference>
<evidence type="ECO:0000256" key="3">
    <source>
        <dbReference type="ARBA" id="ARBA00022692"/>
    </source>
</evidence>